<reference evidence="2" key="1">
    <citation type="submission" date="2013-12" db="EMBL/GenBank/DDBJ databases">
        <title>The Genome Sequence of Aphanomyces invadans NJM9701.</title>
        <authorList>
            <consortium name="The Broad Institute Genomics Platform"/>
            <person name="Russ C."/>
            <person name="Tyler B."/>
            <person name="van West P."/>
            <person name="Dieguez-Uribeondo J."/>
            <person name="Young S.K."/>
            <person name="Zeng Q."/>
            <person name="Gargeya S."/>
            <person name="Fitzgerald M."/>
            <person name="Abouelleil A."/>
            <person name="Alvarado L."/>
            <person name="Chapman S.B."/>
            <person name="Gainer-Dewar J."/>
            <person name="Goldberg J."/>
            <person name="Griggs A."/>
            <person name="Gujja S."/>
            <person name="Hansen M."/>
            <person name="Howarth C."/>
            <person name="Imamovic A."/>
            <person name="Ireland A."/>
            <person name="Larimer J."/>
            <person name="McCowan C."/>
            <person name="Murphy C."/>
            <person name="Pearson M."/>
            <person name="Poon T.W."/>
            <person name="Priest M."/>
            <person name="Roberts A."/>
            <person name="Saif S."/>
            <person name="Shea T."/>
            <person name="Sykes S."/>
            <person name="Wortman J."/>
            <person name="Nusbaum C."/>
            <person name="Birren B."/>
        </authorList>
    </citation>
    <scope>NUCLEOTIDE SEQUENCE [LARGE SCALE GENOMIC DNA]</scope>
    <source>
        <strain evidence="2">NJM9701</strain>
    </source>
</reference>
<dbReference type="AlphaFoldDB" id="A0A024TN54"/>
<keyword evidence="1" id="KW-0732">Signal</keyword>
<sequence length="170" mass="18448">MKFLAGLVHVAVASQIVFARHDPPAVDTPSSYVTDKLGEAAGFLSPTVANDACEGGRTVDHVTFWMDTSRVAPNTTLEVAICPSVEGVPGCTESTIFEQIDIFKSVKPEMITWTPASSIVLPPSTLHYFVVFSSADHLNQAPKWYDNADEDNSVNNPTHAYSNEFGRCVD</sequence>
<dbReference type="GeneID" id="20088410"/>
<feature type="chain" id="PRO_5001534843" evidence="1">
    <location>
        <begin position="20"/>
        <end position="170"/>
    </location>
</feature>
<proteinExistence type="predicted"/>
<evidence type="ECO:0000256" key="1">
    <source>
        <dbReference type="SAM" id="SignalP"/>
    </source>
</evidence>
<evidence type="ECO:0000313" key="2">
    <source>
        <dbReference type="EMBL" id="ETV95066.1"/>
    </source>
</evidence>
<gene>
    <name evidence="2" type="ORF">H310_11360</name>
</gene>
<organism evidence="2">
    <name type="scientific">Aphanomyces invadans</name>
    <dbReference type="NCBI Taxonomy" id="157072"/>
    <lineage>
        <taxon>Eukaryota</taxon>
        <taxon>Sar</taxon>
        <taxon>Stramenopiles</taxon>
        <taxon>Oomycota</taxon>
        <taxon>Saprolegniomycetes</taxon>
        <taxon>Saprolegniales</taxon>
        <taxon>Verrucalvaceae</taxon>
        <taxon>Aphanomyces</taxon>
    </lineage>
</organism>
<feature type="signal peptide" evidence="1">
    <location>
        <begin position="1"/>
        <end position="19"/>
    </location>
</feature>
<dbReference type="EMBL" id="KI913982">
    <property type="protein sequence ID" value="ETV95066.1"/>
    <property type="molecule type" value="Genomic_DNA"/>
</dbReference>
<dbReference type="VEuPathDB" id="FungiDB:H310_11360"/>
<protein>
    <submittedName>
        <fullName evidence="2">Uncharacterized protein</fullName>
    </submittedName>
</protein>
<name>A0A024TN54_9STRA</name>
<dbReference type="RefSeq" id="XP_008876239.1">
    <property type="nucleotide sequence ID" value="XM_008878017.1"/>
</dbReference>
<accession>A0A024TN54</accession>